<comment type="caution">
    <text evidence="1">The sequence shown here is derived from an EMBL/GenBank/DDBJ whole genome shotgun (WGS) entry which is preliminary data.</text>
</comment>
<dbReference type="AlphaFoldDB" id="A0A371HHL1"/>
<dbReference type="STRING" id="157652.A0A371HHL1"/>
<dbReference type="Pfam" id="PF25238">
    <property type="entry name" value="OGFOD2-like"/>
    <property type="match status" value="1"/>
</dbReference>
<reference evidence="1" key="1">
    <citation type="submission" date="2018-05" db="EMBL/GenBank/DDBJ databases">
        <title>Draft genome of Mucuna pruriens seed.</title>
        <authorList>
            <person name="Nnadi N.E."/>
            <person name="Vos R."/>
            <person name="Hasami M.H."/>
            <person name="Devisetty U.K."/>
            <person name="Aguiy J.C."/>
        </authorList>
    </citation>
    <scope>NUCLEOTIDE SEQUENCE [LARGE SCALE GENOMIC DNA]</scope>
    <source>
        <strain evidence="1">JCA_2017</strain>
    </source>
</reference>
<keyword evidence="2" id="KW-1185">Reference proteome</keyword>
<name>A0A371HHL1_MUCPR</name>
<dbReference type="OrthoDB" id="1736837at2759"/>
<feature type="non-terminal residue" evidence="1">
    <location>
        <position position="1"/>
    </location>
</feature>
<proteinExistence type="predicted"/>
<dbReference type="EMBL" id="QJKJ01002588">
    <property type="protein sequence ID" value="RDY02184.1"/>
    <property type="molecule type" value="Genomic_DNA"/>
</dbReference>
<accession>A0A371HHL1</accession>
<dbReference type="Proteomes" id="UP000257109">
    <property type="component" value="Unassembled WGS sequence"/>
</dbReference>
<gene>
    <name evidence="1" type="ORF">CR513_14396</name>
</gene>
<evidence type="ECO:0000313" key="1">
    <source>
        <dbReference type="EMBL" id="RDY02184.1"/>
    </source>
</evidence>
<evidence type="ECO:0000313" key="2">
    <source>
        <dbReference type="Proteomes" id="UP000257109"/>
    </source>
</evidence>
<dbReference type="PANTHER" id="PTHR24014:SF20">
    <property type="entry name" value="2OG-FE(II) OXYGENASE FAMILY OXIDOREDUCTASE"/>
    <property type="match status" value="1"/>
</dbReference>
<dbReference type="PANTHER" id="PTHR24014">
    <property type="entry name" value="2-OXOGLUTARATE AND IRON-DEPENDENT OXYGENASE DOMAIN-CONTAINING PROTEIN 2"/>
    <property type="match status" value="1"/>
</dbReference>
<protein>
    <submittedName>
        <fullName evidence="1">PKHD-type hydroxylase</fullName>
    </submittedName>
</protein>
<sequence>MNRSSIQNSFDSLCIIPKKDRPLHKEIRMLITFSHHHFSEQLKKIQKRVLELDHFQIWVHCTKLRIMRPNAMNKYGAVLDDFGLEIMLGRFMSGFIRPIYLEFSILNLVVSHRGFVVEYGMNRDVELGRII</sequence>
<organism evidence="1 2">
    <name type="scientific">Mucuna pruriens</name>
    <name type="common">Velvet bean</name>
    <name type="synonym">Dolichos pruriens</name>
    <dbReference type="NCBI Taxonomy" id="157652"/>
    <lineage>
        <taxon>Eukaryota</taxon>
        <taxon>Viridiplantae</taxon>
        <taxon>Streptophyta</taxon>
        <taxon>Embryophyta</taxon>
        <taxon>Tracheophyta</taxon>
        <taxon>Spermatophyta</taxon>
        <taxon>Magnoliopsida</taxon>
        <taxon>eudicotyledons</taxon>
        <taxon>Gunneridae</taxon>
        <taxon>Pentapetalae</taxon>
        <taxon>rosids</taxon>
        <taxon>fabids</taxon>
        <taxon>Fabales</taxon>
        <taxon>Fabaceae</taxon>
        <taxon>Papilionoideae</taxon>
        <taxon>50 kb inversion clade</taxon>
        <taxon>NPAAA clade</taxon>
        <taxon>indigoferoid/millettioid clade</taxon>
        <taxon>Phaseoleae</taxon>
        <taxon>Mucuna</taxon>
    </lineage>
</organism>